<dbReference type="InterPro" id="IPR036179">
    <property type="entry name" value="Ig-like_dom_sf"/>
</dbReference>
<evidence type="ECO:0000313" key="5">
    <source>
        <dbReference type="Ensembl" id="ENSPKIP00000028223.1"/>
    </source>
</evidence>
<dbReference type="SUPFAM" id="SSF48726">
    <property type="entry name" value="Immunoglobulin"/>
    <property type="match status" value="2"/>
</dbReference>
<dbReference type="SMART" id="SM00406">
    <property type="entry name" value="IGv"/>
    <property type="match status" value="2"/>
</dbReference>
<dbReference type="PROSITE" id="PS50835">
    <property type="entry name" value="IG_LIKE"/>
    <property type="match status" value="2"/>
</dbReference>
<dbReference type="PANTHER" id="PTHR44793:SF2">
    <property type="entry name" value="MATRIX REMODELING-ASSOCIATED PROTEIN 8"/>
    <property type="match status" value="1"/>
</dbReference>
<dbReference type="GeneTree" id="ENSGT00390000001509"/>
<feature type="domain" description="Ig-like" evidence="4">
    <location>
        <begin position="15"/>
        <end position="159"/>
    </location>
</feature>
<evidence type="ECO:0000256" key="2">
    <source>
        <dbReference type="SAM" id="Phobius"/>
    </source>
</evidence>
<dbReference type="InterPro" id="IPR003599">
    <property type="entry name" value="Ig_sub"/>
</dbReference>
<keyword evidence="2" id="KW-0812">Transmembrane</keyword>
<keyword evidence="2" id="KW-1133">Transmembrane helix</keyword>
<dbReference type="AlphaFoldDB" id="A0A3B3SCQ1"/>
<dbReference type="STRING" id="1676925.ENSPKIP00000028223"/>
<dbReference type="InterPro" id="IPR013106">
    <property type="entry name" value="Ig_V-set"/>
</dbReference>
<dbReference type="Pfam" id="PF07686">
    <property type="entry name" value="V-set"/>
    <property type="match status" value="2"/>
</dbReference>
<keyword evidence="3" id="KW-0732">Signal</keyword>
<protein>
    <recommendedName>
        <fullName evidence="1">Matrix remodeling-associated protein 8</fullName>
    </recommendedName>
</protein>
<dbReference type="GO" id="GO:0009986">
    <property type="term" value="C:cell surface"/>
    <property type="evidence" value="ECO:0007669"/>
    <property type="project" value="TreeGrafter"/>
</dbReference>
<dbReference type="SMART" id="SM00409">
    <property type="entry name" value="IG"/>
    <property type="match status" value="2"/>
</dbReference>
<sequence>MCHASLSSWTFLFFPSVFVAGFLMCVLGQMGQESVPTEKHDVTAPIGSRLKLRCQSKRLVAGRDRLGDQQRVVHWDLFRGGLDHPQVERILDMFPSGDRRLYNELNKGRVNISKTAFVDGNFSLVIKGVSMNDRGIYTCHLHHHYCNLNETLKMQLNVTKSARKERHFWDGEKFVFVVLLNSTMTLPCVNRRPLWTRRQRESERQVVHWDVRAPWALPSSAERLVDLYSAGEPLRQHGSLFQPHRMSVPTEAFTLGDFSLTISEVQPPDEAIYICHMNHQYCGLRKSITYYVTVGPPLQPVDVPDKSPSTSAVDAPVVNVIISKHGSYLYILTILLIVIVIVVIFIVLLTCQFRKRGLDYHLRRTERGNTPTGDAGMGSVELKMCNQALDRPGKKLRGGGGQCCQVTFLRFLLEIVPLMKKCSRGTVSHLGEV</sequence>
<dbReference type="GO" id="GO:0007155">
    <property type="term" value="P:cell adhesion"/>
    <property type="evidence" value="ECO:0007669"/>
    <property type="project" value="InterPro"/>
</dbReference>
<dbReference type="InterPro" id="IPR007110">
    <property type="entry name" value="Ig-like_dom"/>
</dbReference>
<feature type="chain" id="PRO_5017471770" description="Matrix remodeling-associated protein 8" evidence="3">
    <location>
        <begin position="29"/>
        <end position="433"/>
    </location>
</feature>
<dbReference type="GO" id="GO:0016020">
    <property type="term" value="C:membrane"/>
    <property type="evidence" value="ECO:0007669"/>
    <property type="project" value="InterPro"/>
</dbReference>
<keyword evidence="6" id="KW-1185">Reference proteome</keyword>
<accession>A0A3B3SCQ1</accession>
<dbReference type="Gene3D" id="2.60.40.10">
    <property type="entry name" value="Immunoglobulins"/>
    <property type="match status" value="2"/>
</dbReference>
<feature type="domain" description="Ig-like" evidence="4">
    <location>
        <begin position="181"/>
        <end position="289"/>
    </location>
</feature>
<evidence type="ECO:0000256" key="3">
    <source>
        <dbReference type="SAM" id="SignalP"/>
    </source>
</evidence>
<dbReference type="PANTHER" id="PTHR44793">
    <property type="entry name" value="MATRIX REMODELING-ASSOCIATED PROTEIN 8"/>
    <property type="match status" value="1"/>
</dbReference>
<dbReference type="Proteomes" id="UP000261540">
    <property type="component" value="Unplaced"/>
</dbReference>
<feature type="signal peptide" evidence="3">
    <location>
        <begin position="1"/>
        <end position="28"/>
    </location>
</feature>
<dbReference type="Ensembl" id="ENSPKIT00000008999.1">
    <property type="protein sequence ID" value="ENSPKIP00000028223.1"/>
    <property type="gene ID" value="ENSPKIG00000009945.1"/>
</dbReference>
<feature type="transmembrane region" description="Helical" evidence="2">
    <location>
        <begin position="328"/>
        <end position="351"/>
    </location>
</feature>
<evidence type="ECO:0000313" key="6">
    <source>
        <dbReference type="Proteomes" id="UP000261540"/>
    </source>
</evidence>
<reference evidence="5" key="2">
    <citation type="submission" date="2025-09" db="UniProtKB">
        <authorList>
            <consortium name="Ensembl"/>
        </authorList>
    </citation>
    <scope>IDENTIFICATION</scope>
</reference>
<reference evidence="5" key="1">
    <citation type="submission" date="2025-08" db="UniProtKB">
        <authorList>
            <consortium name="Ensembl"/>
        </authorList>
    </citation>
    <scope>IDENTIFICATION</scope>
</reference>
<dbReference type="GO" id="GO:0030154">
    <property type="term" value="P:cell differentiation"/>
    <property type="evidence" value="ECO:0007669"/>
    <property type="project" value="TreeGrafter"/>
</dbReference>
<evidence type="ECO:0000256" key="1">
    <source>
        <dbReference type="ARBA" id="ARBA00018734"/>
    </source>
</evidence>
<dbReference type="InterPro" id="IPR013783">
    <property type="entry name" value="Ig-like_fold"/>
</dbReference>
<dbReference type="InterPro" id="IPR042472">
    <property type="entry name" value="MXRA8"/>
</dbReference>
<keyword evidence="2" id="KW-0472">Membrane</keyword>
<name>A0A3B3SCQ1_9TELE</name>
<organism evidence="5 6">
    <name type="scientific">Paramormyrops kingsleyae</name>
    <dbReference type="NCBI Taxonomy" id="1676925"/>
    <lineage>
        <taxon>Eukaryota</taxon>
        <taxon>Metazoa</taxon>
        <taxon>Chordata</taxon>
        <taxon>Craniata</taxon>
        <taxon>Vertebrata</taxon>
        <taxon>Euteleostomi</taxon>
        <taxon>Actinopterygii</taxon>
        <taxon>Neopterygii</taxon>
        <taxon>Teleostei</taxon>
        <taxon>Osteoglossocephala</taxon>
        <taxon>Osteoglossomorpha</taxon>
        <taxon>Osteoglossiformes</taxon>
        <taxon>Mormyridae</taxon>
        <taxon>Paramormyrops</taxon>
    </lineage>
</organism>
<evidence type="ECO:0000259" key="4">
    <source>
        <dbReference type="PROSITE" id="PS50835"/>
    </source>
</evidence>
<proteinExistence type="predicted"/>